<evidence type="ECO:0000313" key="2">
    <source>
        <dbReference type="Proteomes" id="UP000814033"/>
    </source>
</evidence>
<evidence type="ECO:0000313" key="1">
    <source>
        <dbReference type="EMBL" id="KAI0051053.1"/>
    </source>
</evidence>
<accession>A0ACB8S5G9</accession>
<comment type="caution">
    <text evidence="1">The sequence shown here is derived from an EMBL/GenBank/DDBJ whole genome shotgun (WGS) entry which is preliminary data.</text>
</comment>
<reference evidence="1" key="1">
    <citation type="submission" date="2021-02" db="EMBL/GenBank/DDBJ databases">
        <authorList>
            <consortium name="DOE Joint Genome Institute"/>
            <person name="Ahrendt S."/>
            <person name="Looney B.P."/>
            <person name="Miyauchi S."/>
            <person name="Morin E."/>
            <person name="Drula E."/>
            <person name="Courty P.E."/>
            <person name="Chicoki N."/>
            <person name="Fauchery L."/>
            <person name="Kohler A."/>
            <person name="Kuo A."/>
            <person name="Labutti K."/>
            <person name="Pangilinan J."/>
            <person name="Lipzen A."/>
            <person name="Riley R."/>
            <person name="Andreopoulos W."/>
            <person name="He G."/>
            <person name="Johnson J."/>
            <person name="Barry K.W."/>
            <person name="Grigoriev I.V."/>
            <person name="Nagy L."/>
            <person name="Hibbett D."/>
            <person name="Henrissat B."/>
            <person name="Matheny P.B."/>
            <person name="Labbe J."/>
            <person name="Martin F."/>
        </authorList>
    </citation>
    <scope>NUCLEOTIDE SEQUENCE</scope>
    <source>
        <strain evidence="1">FP105234-sp</strain>
    </source>
</reference>
<gene>
    <name evidence="1" type="ORF">FA95DRAFT_1602941</name>
</gene>
<dbReference type="EMBL" id="MU275855">
    <property type="protein sequence ID" value="KAI0051053.1"/>
    <property type="molecule type" value="Genomic_DNA"/>
</dbReference>
<proteinExistence type="predicted"/>
<protein>
    <submittedName>
        <fullName evidence="1">Uncharacterized protein</fullName>
    </submittedName>
</protein>
<organism evidence="1 2">
    <name type="scientific">Auriscalpium vulgare</name>
    <dbReference type="NCBI Taxonomy" id="40419"/>
    <lineage>
        <taxon>Eukaryota</taxon>
        <taxon>Fungi</taxon>
        <taxon>Dikarya</taxon>
        <taxon>Basidiomycota</taxon>
        <taxon>Agaricomycotina</taxon>
        <taxon>Agaricomycetes</taxon>
        <taxon>Russulales</taxon>
        <taxon>Auriscalpiaceae</taxon>
        <taxon>Auriscalpium</taxon>
    </lineage>
</organism>
<name>A0ACB8S5G9_9AGAM</name>
<reference evidence="1" key="2">
    <citation type="journal article" date="2022" name="New Phytol.">
        <title>Evolutionary transition to the ectomycorrhizal habit in the genomes of a hyperdiverse lineage of mushroom-forming fungi.</title>
        <authorList>
            <person name="Looney B."/>
            <person name="Miyauchi S."/>
            <person name="Morin E."/>
            <person name="Drula E."/>
            <person name="Courty P.E."/>
            <person name="Kohler A."/>
            <person name="Kuo A."/>
            <person name="LaButti K."/>
            <person name="Pangilinan J."/>
            <person name="Lipzen A."/>
            <person name="Riley R."/>
            <person name="Andreopoulos W."/>
            <person name="He G."/>
            <person name="Johnson J."/>
            <person name="Nolan M."/>
            <person name="Tritt A."/>
            <person name="Barry K.W."/>
            <person name="Grigoriev I.V."/>
            <person name="Nagy L.G."/>
            <person name="Hibbett D."/>
            <person name="Henrissat B."/>
            <person name="Matheny P.B."/>
            <person name="Labbe J."/>
            <person name="Martin F.M."/>
        </authorList>
    </citation>
    <scope>NUCLEOTIDE SEQUENCE</scope>
    <source>
        <strain evidence="1">FP105234-sp</strain>
    </source>
</reference>
<dbReference type="Proteomes" id="UP000814033">
    <property type="component" value="Unassembled WGS sequence"/>
</dbReference>
<sequence length="193" mass="20926">MLVSFDDYFGATSSGNALVPIPPSETFDADLDANPEIAAYGAEWQPHPDIGKAAAFIVRGDSLPSLFSESAASSSSGESLSTYSGSSTVPSSDGHEVIIGSGSSESTKWNADFVEAITISLREFPRKYQCHLCPRSFSREWNLNKHIEGPHLGKTPFACVEVGCKYAGARKETLKRHMEKIHKKEFPGGSRVR</sequence>
<keyword evidence="2" id="KW-1185">Reference proteome</keyword>